<keyword evidence="2" id="KW-1185">Reference proteome</keyword>
<reference evidence="1" key="2">
    <citation type="submission" date="2021-03" db="UniProtKB">
        <authorList>
            <consortium name="EnsemblPlants"/>
        </authorList>
    </citation>
    <scope>IDENTIFICATION</scope>
</reference>
<evidence type="ECO:0000313" key="2">
    <source>
        <dbReference type="Proteomes" id="UP000596661"/>
    </source>
</evidence>
<proteinExistence type="predicted"/>
<dbReference type="InterPro" id="IPR036875">
    <property type="entry name" value="Znf_CCHC_sf"/>
</dbReference>
<dbReference type="GO" id="GO:0008270">
    <property type="term" value="F:zinc ion binding"/>
    <property type="evidence" value="ECO:0007669"/>
    <property type="project" value="InterPro"/>
</dbReference>
<dbReference type="GO" id="GO:0003676">
    <property type="term" value="F:nucleic acid binding"/>
    <property type="evidence" value="ECO:0007669"/>
    <property type="project" value="InterPro"/>
</dbReference>
<dbReference type="Gramene" id="evm.model.06.611">
    <property type="protein sequence ID" value="cds.evm.model.06.611"/>
    <property type="gene ID" value="evm.TU.06.611"/>
</dbReference>
<sequence>MTDLWDQLALTESKELHAFALYIAHKEEQRLIQFLMAFPSNFEGLRGSILHHSLLPSVDSIVSGLLANKICLKSRSWKGILSTPNYSILAVLHITLFPSQENKRHTKVGIDECRFCKQKGHWKAQCLKLANRALQQYRY</sequence>
<evidence type="ECO:0000313" key="1">
    <source>
        <dbReference type="EnsemblPlants" id="cds.evm.model.06.611"/>
    </source>
</evidence>
<dbReference type="SUPFAM" id="SSF57756">
    <property type="entry name" value="Retrovirus zinc finger-like domains"/>
    <property type="match status" value="1"/>
</dbReference>
<organism evidence="1 2">
    <name type="scientific">Cannabis sativa</name>
    <name type="common">Hemp</name>
    <name type="synonym">Marijuana</name>
    <dbReference type="NCBI Taxonomy" id="3483"/>
    <lineage>
        <taxon>Eukaryota</taxon>
        <taxon>Viridiplantae</taxon>
        <taxon>Streptophyta</taxon>
        <taxon>Embryophyta</taxon>
        <taxon>Tracheophyta</taxon>
        <taxon>Spermatophyta</taxon>
        <taxon>Magnoliopsida</taxon>
        <taxon>eudicotyledons</taxon>
        <taxon>Gunneridae</taxon>
        <taxon>Pentapetalae</taxon>
        <taxon>rosids</taxon>
        <taxon>fabids</taxon>
        <taxon>Rosales</taxon>
        <taxon>Cannabaceae</taxon>
        <taxon>Cannabis</taxon>
    </lineage>
</organism>
<dbReference type="Proteomes" id="UP000596661">
    <property type="component" value="Chromosome 6"/>
</dbReference>
<protein>
    <submittedName>
        <fullName evidence="1">Uncharacterized protein</fullName>
    </submittedName>
</protein>
<dbReference type="AlphaFoldDB" id="A0A803PZ35"/>
<name>A0A803PZ35_CANSA</name>
<dbReference type="EMBL" id="UZAU01000572">
    <property type="status" value="NOT_ANNOTATED_CDS"/>
    <property type="molecule type" value="Genomic_DNA"/>
</dbReference>
<accession>A0A803PZ35</accession>
<reference evidence="1" key="1">
    <citation type="submission" date="2018-11" db="EMBL/GenBank/DDBJ databases">
        <authorList>
            <person name="Grassa J C."/>
        </authorList>
    </citation>
    <scope>NUCLEOTIDE SEQUENCE [LARGE SCALE GENOMIC DNA]</scope>
</reference>
<dbReference type="PANTHER" id="PTHR34222">
    <property type="entry name" value="GAG_PRE-INTEGRS DOMAIN-CONTAINING PROTEIN"/>
    <property type="match status" value="1"/>
</dbReference>
<dbReference type="Gene3D" id="4.10.60.10">
    <property type="entry name" value="Zinc finger, CCHC-type"/>
    <property type="match status" value="1"/>
</dbReference>
<dbReference type="PANTHER" id="PTHR34222:SF100">
    <property type="entry name" value="CCHC-TYPE DOMAIN-CONTAINING PROTEIN"/>
    <property type="match status" value="1"/>
</dbReference>
<dbReference type="EnsemblPlants" id="evm.model.06.611">
    <property type="protein sequence ID" value="cds.evm.model.06.611"/>
    <property type="gene ID" value="evm.TU.06.611"/>
</dbReference>